<dbReference type="Pfam" id="PF11774">
    <property type="entry name" value="Lsr2"/>
    <property type="match status" value="1"/>
</dbReference>
<dbReference type="RefSeq" id="WP_345508262.1">
    <property type="nucleotide sequence ID" value="NZ_BAABIW010000018.1"/>
</dbReference>
<evidence type="ECO:0000259" key="3">
    <source>
        <dbReference type="Pfam" id="PF11774"/>
    </source>
</evidence>
<feature type="domain" description="Lsr2 dimerization" evidence="3">
    <location>
        <begin position="1"/>
        <end position="58"/>
    </location>
</feature>
<name>A0ABP9JH02_9MICO</name>
<protein>
    <submittedName>
        <fullName evidence="5">Lsr2 family protein</fullName>
    </submittedName>
</protein>
<organism evidence="5 6">
    <name type="scientific">Terrabacter aeriphilus</name>
    <dbReference type="NCBI Taxonomy" id="515662"/>
    <lineage>
        <taxon>Bacteria</taxon>
        <taxon>Bacillati</taxon>
        <taxon>Actinomycetota</taxon>
        <taxon>Actinomycetes</taxon>
        <taxon>Micrococcales</taxon>
        <taxon>Intrasporangiaceae</taxon>
        <taxon>Terrabacter</taxon>
    </lineage>
</organism>
<dbReference type="Pfam" id="PF23359">
    <property type="entry name" value="Lsr2_DNA-bd"/>
    <property type="match status" value="1"/>
</dbReference>
<dbReference type="InterPro" id="IPR024412">
    <property type="entry name" value="Lsr2_dim_dom"/>
</dbReference>
<keyword evidence="1" id="KW-0238">DNA-binding</keyword>
<evidence type="ECO:0000256" key="1">
    <source>
        <dbReference type="ARBA" id="ARBA00023125"/>
    </source>
</evidence>
<keyword evidence="6" id="KW-1185">Reference proteome</keyword>
<dbReference type="Gene3D" id="3.30.60.230">
    <property type="entry name" value="Lsr2, dimerization domain"/>
    <property type="match status" value="1"/>
</dbReference>
<gene>
    <name evidence="5" type="ORF">GCM10023258_29530</name>
</gene>
<dbReference type="InterPro" id="IPR036625">
    <property type="entry name" value="E3-bd_dom_sf"/>
</dbReference>
<reference evidence="6" key="1">
    <citation type="journal article" date="2019" name="Int. J. Syst. Evol. Microbiol.">
        <title>The Global Catalogue of Microorganisms (GCM) 10K type strain sequencing project: providing services to taxonomists for standard genome sequencing and annotation.</title>
        <authorList>
            <consortium name="The Broad Institute Genomics Platform"/>
            <consortium name="The Broad Institute Genome Sequencing Center for Infectious Disease"/>
            <person name="Wu L."/>
            <person name="Ma J."/>
        </authorList>
    </citation>
    <scope>NUCLEOTIDE SEQUENCE [LARGE SCALE GENOMIC DNA]</scope>
    <source>
        <strain evidence="6">JCM 17687</strain>
    </source>
</reference>
<evidence type="ECO:0000313" key="6">
    <source>
        <dbReference type="Proteomes" id="UP001500427"/>
    </source>
</evidence>
<proteinExistence type="predicted"/>
<accession>A0ABP9JH02</accession>
<dbReference type="InterPro" id="IPR055370">
    <property type="entry name" value="Lsr2_DNA-bd"/>
</dbReference>
<evidence type="ECO:0000256" key="2">
    <source>
        <dbReference type="SAM" id="MobiDB-lite"/>
    </source>
</evidence>
<comment type="caution">
    <text evidence="5">The sequence shown here is derived from an EMBL/GenBank/DDBJ whole genome shotgun (WGS) entry which is preliminary data.</text>
</comment>
<dbReference type="Proteomes" id="UP001500427">
    <property type="component" value="Unassembled WGS sequence"/>
</dbReference>
<dbReference type="Gene3D" id="4.10.320.10">
    <property type="entry name" value="E3-binding domain"/>
    <property type="match status" value="1"/>
</dbReference>
<evidence type="ECO:0000259" key="4">
    <source>
        <dbReference type="Pfam" id="PF23359"/>
    </source>
</evidence>
<feature type="region of interest" description="Disordered" evidence="2">
    <location>
        <begin position="53"/>
        <end position="111"/>
    </location>
</feature>
<dbReference type="EMBL" id="BAABIW010000018">
    <property type="protein sequence ID" value="GAA5031393.1"/>
    <property type="molecule type" value="Genomic_DNA"/>
</dbReference>
<feature type="compositionally biased region" description="Basic and acidic residues" evidence="2">
    <location>
        <begin position="84"/>
        <end position="99"/>
    </location>
</feature>
<dbReference type="InterPro" id="IPR042261">
    <property type="entry name" value="Lsr2-like_dimerization"/>
</dbReference>
<evidence type="ECO:0000313" key="5">
    <source>
        <dbReference type="EMBL" id="GAA5031393.1"/>
    </source>
</evidence>
<sequence>MAQRVEVVLIDDIDGGDASETVTFALDGVTYEIDLSDKNAAKLRDDLATWTGHARRAGSGSAKGAGSRRRSSTPKRGDLAAVREWARANGHDVSDRGRISSEVQAAYDKAH</sequence>
<feature type="domain" description="Lsr2 DNA-binding" evidence="4">
    <location>
        <begin position="76"/>
        <end position="110"/>
    </location>
</feature>